<evidence type="ECO:0000256" key="3">
    <source>
        <dbReference type="ARBA" id="ARBA00022692"/>
    </source>
</evidence>
<accession>A0A511AEP1</accession>
<evidence type="ECO:0000256" key="1">
    <source>
        <dbReference type="ARBA" id="ARBA00004141"/>
    </source>
</evidence>
<dbReference type="AlphaFoldDB" id="A0A511AEP1"/>
<feature type="domain" description="Lycopene cyclase" evidence="9">
    <location>
        <begin position="15"/>
        <end position="91"/>
    </location>
</feature>
<dbReference type="InterPro" id="IPR017825">
    <property type="entry name" value="Lycopene_cyclase_dom"/>
</dbReference>
<dbReference type="GO" id="GO:0016117">
    <property type="term" value="P:carotenoid biosynthetic process"/>
    <property type="evidence" value="ECO:0007669"/>
    <property type="project" value="UniProtKB-KW"/>
</dbReference>
<dbReference type="GO" id="GO:0045436">
    <property type="term" value="F:lycopene beta cyclase activity"/>
    <property type="evidence" value="ECO:0007669"/>
    <property type="project" value="UniProtKB-ARBA"/>
</dbReference>
<keyword evidence="11" id="KW-1185">Reference proteome</keyword>
<evidence type="ECO:0000256" key="7">
    <source>
        <dbReference type="ARBA" id="ARBA00023235"/>
    </source>
</evidence>
<dbReference type="EMBL" id="BJUW01000006">
    <property type="protein sequence ID" value="GEK86486.1"/>
    <property type="molecule type" value="Genomic_DNA"/>
</dbReference>
<comment type="caution">
    <text evidence="10">The sequence shown here is derived from an EMBL/GenBank/DDBJ whole genome shotgun (WGS) entry which is preliminary data.</text>
</comment>
<keyword evidence="5 8" id="KW-1133">Transmembrane helix</keyword>
<dbReference type="OrthoDB" id="4411839at2"/>
<keyword evidence="3 8" id="KW-0812">Transmembrane</keyword>
<evidence type="ECO:0000259" key="9">
    <source>
        <dbReference type="Pfam" id="PF18916"/>
    </source>
</evidence>
<comment type="pathway">
    <text evidence="2">Carotenoid biosynthesis.</text>
</comment>
<keyword evidence="4" id="KW-0125">Carotenoid biosynthesis</keyword>
<organism evidence="10 11">
    <name type="scientific">Microbacterium aerolatum</name>
    <dbReference type="NCBI Taxonomy" id="153731"/>
    <lineage>
        <taxon>Bacteria</taxon>
        <taxon>Bacillati</taxon>
        <taxon>Actinomycetota</taxon>
        <taxon>Actinomycetes</taxon>
        <taxon>Micrococcales</taxon>
        <taxon>Microbacteriaceae</taxon>
        <taxon>Microbacterium</taxon>
    </lineage>
</organism>
<evidence type="ECO:0000313" key="11">
    <source>
        <dbReference type="Proteomes" id="UP000321225"/>
    </source>
</evidence>
<proteinExistence type="predicted"/>
<evidence type="ECO:0000256" key="2">
    <source>
        <dbReference type="ARBA" id="ARBA00004829"/>
    </source>
</evidence>
<dbReference type="Pfam" id="PF18916">
    <property type="entry name" value="Lycopene_cyc"/>
    <property type="match status" value="1"/>
</dbReference>
<protein>
    <recommendedName>
        <fullName evidence="9">Lycopene cyclase domain-containing protein</fullName>
    </recommendedName>
</protein>
<dbReference type="Proteomes" id="UP000321225">
    <property type="component" value="Unassembled WGS sequence"/>
</dbReference>
<keyword evidence="6 8" id="KW-0472">Membrane</keyword>
<name>A0A511AEP1_9MICO</name>
<dbReference type="GO" id="GO:0016020">
    <property type="term" value="C:membrane"/>
    <property type="evidence" value="ECO:0007669"/>
    <property type="project" value="UniProtKB-SubCell"/>
</dbReference>
<evidence type="ECO:0000256" key="5">
    <source>
        <dbReference type="ARBA" id="ARBA00022989"/>
    </source>
</evidence>
<keyword evidence="7" id="KW-0413">Isomerase</keyword>
<sequence>MTYLLMSLPFLGAGLIVFALGALHATRRRTADRYFSSWAAATGALLILTAVFDNVMMMAGFFDYGTEQISGLRLGLMPLEDFLYPIVGALLLSGVWQLLGGSRRGDGGHD</sequence>
<gene>
    <name evidence="10" type="ORF">MAE01_16620</name>
</gene>
<feature type="transmembrane region" description="Helical" evidence="8">
    <location>
        <begin position="82"/>
        <end position="99"/>
    </location>
</feature>
<evidence type="ECO:0000256" key="4">
    <source>
        <dbReference type="ARBA" id="ARBA00022746"/>
    </source>
</evidence>
<evidence type="ECO:0000256" key="8">
    <source>
        <dbReference type="SAM" id="Phobius"/>
    </source>
</evidence>
<evidence type="ECO:0000256" key="6">
    <source>
        <dbReference type="ARBA" id="ARBA00023136"/>
    </source>
</evidence>
<evidence type="ECO:0000313" key="10">
    <source>
        <dbReference type="EMBL" id="GEK86486.1"/>
    </source>
</evidence>
<dbReference type="GO" id="GO:0016872">
    <property type="term" value="F:intramolecular lyase activity"/>
    <property type="evidence" value="ECO:0007669"/>
    <property type="project" value="InterPro"/>
</dbReference>
<dbReference type="RefSeq" id="WP_147039101.1">
    <property type="nucleotide sequence ID" value="NZ_BJUW01000006.1"/>
</dbReference>
<dbReference type="NCBIfam" id="TIGR03462">
    <property type="entry name" value="CarR_dom_SF"/>
    <property type="match status" value="1"/>
</dbReference>
<comment type="subcellular location">
    <subcellularLocation>
        <location evidence="1">Membrane</location>
        <topology evidence="1">Multi-pass membrane protein</topology>
    </subcellularLocation>
</comment>
<feature type="transmembrane region" description="Helical" evidence="8">
    <location>
        <begin position="38"/>
        <end position="62"/>
    </location>
</feature>
<feature type="transmembrane region" description="Helical" evidence="8">
    <location>
        <begin position="6"/>
        <end position="26"/>
    </location>
</feature>
<reference evidence="10 11" key="1">
    <citation type="submission" date="2019-07" db="EMBL/GenBank/DDBJ databases">
        <title>Whole genome shotgun sequence of Microbacterium aerolatum NBRC 103071.</title>
        <authorList>
            <person name="Hosoyama A."/>
            <person name="Uohara A."/>
            <person name="Ohji S."/>
            <person name="Ichikawa N."/>
        </authorList>
    </citation>
    <scope>NUCLEOTIDE SEQUENCE [LARGE SCALE GENOMIC DNA]</scope>
    <source>
        <strain evidence="10 11">NBRC 103071</strain>
    </source>
</reference>